<dbReference type="GO" id="GO:0043571">
    <property type="term" value="P:maintenance of CRISPR repeat elements"/>
    <property type="evidence" value="ECO:0007669"/>
    <property type="project" value="UniProtKB-UniRule"/>
</dbReference>
<keyword evidence="5 9" id="KW-0255">Endonuclease</keyword>
<evidence type="ECO:0000313" key="13">
    <source>
        <dbReference type="Proteomes" id="UP000315577"/>
    </source>
</evidence>
<dbReference type="Pfam" id="PF09827">
    <property type="entry name" value="CRISPR_Cas2"/>
    <property type="match status" value="1"/>
</dbReference>
<reference evidence="10 12" key="1">
    <citation type="submission" date="2019-03" db="EMBL/GenBank/DDBJ databases">
        <title>Genomic Encyclopedia of Type Strains, Phase IV (KMG-IV): sequencing the most valuable type-strain genomes for metagenomic binning, comparative biology and taxonomic classification.</title>
        <authorList>
            <person name="Goeker M."/>
        </authorList>
    </citation>
    <scope>NUCLEOTIDE SEQUENCE [LARGE SCALE GENOMIC DNA]</scope>
    <source>
        <strain evidence="10 12">DSM 12034</strain>
    </source>
</reference>
<dbReference type="Proteomes" id="UP000295536">
    <property type="component" value="Unassembled WGS sequence"/>
</dbReference>
<gene>
    <name evidence="9" type="primary">cas2</name>
    <name evidence="11" type="synonym">cas2_1</name>
    <name evidence="10" type="ORF">EDC36_1121</name>
    <name evidence="11" type="ORF">Tigna_00251</name>
</gene>
<dbReference type="Gene3D" id="3.30.70.240">
    <property type="match status" value="1"/>
</dbReference>
<dbReference type="GO" id="GO:0016787">
    <property type="term" value="F:hydrolase activity"/>
    <property type="evidence" value="ECO:0007669"/>
    <property type="project" value="UniProtKB-KW"/>
</dbReference>
<dbReference type="Proteomes" id="UP000315577">
    <property type="component" value="Unassembled WGS sequence"/>
</dbReference>
<dbReference type="HAMAP" id="MF_01471">
    <property type="entry name" value="Cas2"/>
    <property type="match status" value="1"/>
</dbReference>
<dbReference type="EMBL" id="VJNC01000002">
    <property type="protein sequence ID" value="TSE23557.1"/>
    <property type="molecule type" value="Genomic_DNA"/>
</dbReference>
<evidence type="ECO:0000256" key="2">
    <source>
        <dbReference type="ARBA" id="ARBA00009959"/>
    </source>
</evidence>
<keyword evidence="8 9" id="KW-0051">Antiviral defense</keyword>
<evidence type="ECO:0000256" key="1">
    <source>
        <dbReference type="ARBA" id="ARBA00001946"/>
    </source>
</evidence>
<keyword evidence="7 9" id="KW-0460">Magnesium</keyword>
<evidence type="ECO:0000256" key="3">
    <source>
        <dbReference type="ARBA" id="ARBA00022722"/>
    </source>
</evidence>
<proteinExistence type="inferred from homology"/>
<comment type="subunit">
    <text evidence="9">Homodimer, forms a heterotetramer with a Cas1 homodimer.</text>
</comment>
<dbReference type="GO" id="GO:0051607">
    <property type="term" value="P:defense response to virus"/>
    <property type="evidence" value="ECO:0007669"/>
    <property type="project" value="UniProtKB-UniRule"/>
</dbReference>
<dbReference type="InterPro" id="IPR021127">
    <property type="entry name" value="CRISPR_associated_Cas2"/>
</dbReference>
<dbReference type="GO" id="GO:0004521">
    <property type="term" value="F:RNA endonuclease activity"/>
    <property type="evidence" value="ECO:0007669"/>
    <property type="project" value="InterPro"/>
</dbReference>
<organism evidence="10 12">
    <name type="scientific">Tepidimonas ignava</name>
    <dbReference type="NCBI Taxonomy" id="114249"/>
    <lineage>
        <taxon>Bacteria</taxon>
        <taxon>Pseudomonadati</taxon>
        <taxon>Pseudomonadota</taxon>
        <taxon>Betaproteobacteria</taxon>
        <taxon>Burkholderiales</taxon>
        <taxon>Tepidimonas</taxon>
    </lineage>
</organism>
<comment type="similarity">
    <text evidence="2 9">Belongs to the CRISPR-associated endoribonuclease Cas2 protein family.</text>
</comment>
<keyword evidence="13" id="KW-1185">Reference proteome</keyword>
<protein>
    <recommendedName>
        <fullName evidence="9">CRISPR-associated endoribonuclease Cas2</fullName>
        <ecNumber evidence="9">3.1.-.-</ecNumber>
    </recommendedName>
</protein>
<evidence type="ECO:0000256" key="9">
    <source>
        <dbReference type="HAMAP-Rule" id="MF_01471"/>
    </source>
</evidence>
<dbReference type="EC" id="3.1.-.-" evidence="9"/>
<evidence type="ECO:0000256" key="7">
    <source>
        <dbReference type="ARBA" id="ARBA00022842"/>
    </source>
</evidence>
<dbReference type="SUPFAM" id="SSF143430">
    <property type="entry name" value="TTP0101/SSO1404-like"/>
    <property type="match status" value="1"/>
</dbReference>
<reference evidence="11 13" key="2">
    <citation type="submission" date="2019-07" db="EMBL/GenBank/DDBJ databases">
        <title>Tepidimonas ignava SPS-1037 draft genome.</title>
        <authorList>
            <person name="Da Costa M.S."/>
            <person name="Froufe H.J.C."/>
            <person name="Egas C."/>
            <person name="Albuquerque L."/>
        </authorList>
    </citation>
    <scope>NUCLEOTIDE SEQUENCE [LARGE SCALE GENOMIC DNA]</scope>
    <source>
        <strain evidence="11 13">SPS-1037</strain>
    </source>
</reference>
<dbReference type="CDD" id="cd09725">
    <property type="entry name" value="Cas2_I_II_III"/>
    <property type="match status" value="1"/>
</dbReference>
<comment type="caution">
    <text evidence="10">The sequence shown here is derived from an EMBL/GenBank/DDBJ whole genome shotgun (WGS) entry which is preliminary data.</text>
</comment>
<evidence type="ECO:0000256" key="4">
    <source>
        <dbReference type="ARBA" id="ARBA00022723"/>
    </source>
</evidence>
<accession>A0A4R3L9B5</accession>
<dbReference type="InterPro" id="IPR019199">
    <property type="entry name" value="Virulence_VapD/CRISPR_Cas2"/>
</dbReference>
<feature type="binding site" evidence="9">
    <location>
        <position position="15"/>
    </location>
    <ligand>
        <name>Mg(2+)</name>
        <dbReference type="ChEBI" id="CHEBI:18420"/>
        <note>catalytic</note>
    </ligand>
</feature>
<evidence type="ECO:0000313" key="12">
    <source>
        <dbReference type="Proteomes" id="UP000295536"/>
    </source>
</evidence>
<dbReference type="RefSeq" id="WP_165902849.1">
    <property type="nucleotide sequence ID" value="NZ_SMAH01000012.1"/>
</dbReference>
<evidence type="ECO:0000313" key="10">
    <source>
        <dbReference type="EMBL" id="TCS96212.1"/>
    </source>
</evidence>
<evidence type="ECO:0000256" key="8">
    <source>
        <dbReference type="ARBA" id="ARBA00023118"/>
    </source>
</evidence>
<evidence type="ECO:0000256" key="6">
    <source>
        <dbReference type="ARBA" id="ARBA00022801"/>
    </source>
</evidence>
<keyword evidence="3 9" id="KW-0540">Nuclease</keyword>
<dbReference type="AlphaFoldDB" id="A0A4R3L9B5"/>
<name>A0A4R3L9B5_9BURK</name>
<evidence type="ECO:0000256" key="5">
    <source>
        <dbReference type="ARBA" id="ARBA00022759"/>
    </source>
</evidence>
<comment type="function">
    <text evidence="9">CRISPR (clustered regularly interspaced short palindromic repeat), is an adaptive immune system that provides protection against mobile genetic elements (viruses, transposable elements and conjugative plasmids). CRISPR clusters contain sequences complementary to antecedent mobile elements and target invading nucleic acids. CRISPR clusters are transcribed and processed into CRISPR RNA (crRNA). Functions as a ssRNA-specific endoribonuclease. Involved in the integration of spacer DNA into the CRISPR cassette.</text>
</comment>
<dbReference type="PANTHER" id="PTHR34405:SF3">
    <property type="entry name" value="CRISPR-ASSOCIATED ENDORIBONUCLEASE CAS2 3"/>
    <property type="match status" value="1"/>
</dbReference>
<keyword evidence="4 9" id="KW-0479">Metal-binding</keyword>
<dbReference type="EMBL" id="SMAH01000012">
    <property type="protein sequence ID" value="TCS96212.1"/>
    <property type="molecule type" value="Genomic_DNA"/>
</dbReference>
<evidence type="ECO:0000313" key="11">
    <source>
        <dbReference type="EMBL" id="TSE23557.1"/>
    </source>
</evidence>
<dbReference type="PANTHER" id="PTHR34405">
    <property type="entry name" value="CRISPR-ASSOCIATED ENDORIBONUCLEASE CAS2"/>
    <property type="match status" value="1"/>
</dbReference>
<dbReference type="NCBIfam" id="TIGR01573">
    <property type="entry name" value="cas2"/>
    <property type="match status" value="1"/>
</dbReference>
<dbReference type="GO" id="GO:0046872">
    <property type="term" value="F:metal ion binding"/>
    <property type="evidence" value="ECO:0007669"/>
    <property type="project" value="UniProtKB-UniRule"/>
</dbReference>
<keyword evidence="6 9" id="KW-0378">Hydrolase</keyword>
<sequence length="115" mass="13055">MKASTNQKTWLLAYDIANPRRLQHAYAQAKRHGTRLQYSGYVVSLNDAQLAQLIEKLRTIIDERYDDIRIYHVPPRCKVWTLGRQALPEGVEVDAELAARLLLDAVEATDTAPVP</sequence>
<comment type="cofactor">
    <cofactor evidence="1 9">
        <name>Mg(2+)</name>
        <dbReference type="ChEBI" id="CHEBI:18420"/>
    </cofactor>
</comment>